<dbReference type="SMART" id="SM00924">
    <property type="entry name" value="MgtE_N"/>
    <property type="match status" value="1"/>
</dbReference>
<dbReference type="GO" id="GO:0015095">
    <property type="term" value="F:magnesium ion transmembrane transporter activity"/>
    <property type="evidence" value="ECO:0007669"/>
    <property type="project" value="UniProtKB-UniRule"/>
</dbReference>
<accession>A0A1G9XQP9</accession>
<feature type="transmembrane region" description="Helical" evidence="9">
    <location>
        <begin position="383"/>
        <end position="407"/>
    </location>
</feature>
<dbReference type="AlphaFoldDB" id="A0A1G9XQP9"/>
<keyword evidence="3 9" id="KW-0813">Transport</keyword>
<dbReference type="InterPro" id="IPR006667">
    <property type="entry name" value="SLC41_membr_dom"/>
</dbReference>
<keyword evidence="6 9" id="KW-1133">Transmembrane helix</keyword>
<keyword evidence="9" id="KW-0479">Metal-binding</keyword>
<comment type="subcellular location">
    <subcellularLocation>
        <location evidence="9">Cell membrane</location>
        <topology evidence="9">Multi-pass membrane protein</topology>
    </subcellularLocation>
    <subcellularLocation>
        <location evidence="1">Membrane</location>
        <topology evidence="1">Multi-pass membrane protein</topology>
    </subcellularLocation>
</comment>
<feature type="transmembrane region" description="Helical" evidence="9">
    <location>
        <begin position="283"/>
        <end position="303"/>
    </location>
</feature>
<name>A0A1G9XQP9_9FIRM</name>
<dbReference type="Pfam" id="PF01769">
    <property type="entry name" value="MgtE"/>
    <property type="match status" value="1"/>
</dbReference>
<feature type="domain" description="CBS" evidence="10">
    <location>
        <begin position="199"/>
        <end position="255"/>
    </location>
</feature>
<dbReference type="PROSITE" id="PS51371">
    <property type="entry name" value="CBS"/>
    <property type="match status" value="2"/>
</dbReference>
<evidence type="ECO:0000256" key="3">
    <source>
        <dbReference type="ARBA" id="ARBA00022448"/>
    </source>
</evidence>
<dbReference type="InterPro" id="IPR036739">
    <property type="entry name" value="SLC41_membr_dom_sf"/>
</dbReference>
<dbReference type="SUPFAM" id="SSF161093">
    <property type="entry name" value="MgtE membrane domain-like"/>
    <property type="match status" value="1"/>
</dbReference>
<dbReference type="InterPro" id="IPR006669">
    <property type="entry name" value="MgtE_transporter"/>
</dbReference>
<proteinExistence type="inferred from homology"/>
<dbReference type="RefSeq" id="WP_242869337.1">
    <property type="nucleotide sequence ID" value="NZ_FNHZ01000004.1"/>
</dbReference>
<comment type="similarity">
    <text evidence="2 9">Belongs to the SLC41A transporter family.</text>
</comment>
<dbReference type="Gene3D" id="1.25.60.10">
    <property type="entry name" value="MgtE N-terminal domain-like"/>
    <property type="match status" value="1"/>
</dbReference>
<evidence type="ECO:0000256" key="9">
    <source>
        <dbReference type="RuleBase" id="RU362011"/>
    </source>
</evidence>
<protein>
    <recommendedName>
        <fullName evidence="9">Magnesium transporter MgtE</fullName>
    </recommendedName>
</protein>
<dbReference type="SUPFAM" id="SSF54631">
    <property type="entry name" value="CBS-domain pair"/>
    <property type="match status" value="1"/>
</dbReference>
<evidence type="ECO:0000256" key="2">
    <source>
        <dbReference type="ARBA" id="ARBA00009749"/>
    </source>
</evidence>
<dbReference type="Proteomes" id="UP000187651">
    <property type="component" value="Unassembled WGS sequence"/>
</dbReference>
<evidence type="ECO:0000256" key="7">
    <source>
        <dbReference type="ARBA" id="ARBA00023136"/>
    </source>
</evidence>
<keyword evidence="5 9" id="KW-0460">Magnesium</keyword>
<feature type="domain" description="CBS" evidence="10">
    <location>
        <begin position="135"/>
        <end position="197"/>
    </location>
</feature>
<evidence type="ECO:0000256" key="1">
    <source>
        <dbReference type="ARBA" id="ARBA00004141"/>
    </source>
</evidence>
<dbReference type="GO" id="GO:0046872">
    <property type="term" value="F:metal ion binding"/>
    <property type="evidence" value="ECO:0007669"/>
    <property type="project" value="UniProtKB-KW"/>
</dbReference>
<dbReference type="InterPro" id="IPR038076">
    <property type="entry name" value="MgtE_N_sf"/>
</dbReference>
<evidence type="ECO:0000313" key="12">
    <source>
        <dbReference type="Proteomes" id="UP000187651"/>
    </source>
</evidence>
<dbReference type="InterPro" id="IPR046342">
    <property type="entry name" value="CBS_dom_sf"/>
</dbReference>
<evidence type="ECO:0000256" key="4">
    <source>
        <dbReference type="ARBA" id="ARBA00022692"/>
    </source>
</evidence>
<comment type="subunit">
    <text evidence="9">Homodimer.</text>
</comment>
<feature type="transmembrane region" description="Helical" evidence="9">
    <location>
        <begin position="357"/>
        <end position="377"/>
    </location>
</feature>
<dbReference type="InterPro" id="IPR006668">
    <property type="entry name" value="Mg_transptr_MgtE_intracell_dom"/>
</dbReference>
<feature type="transmembrane region" description="Helical" evidence="9">
    <location>
        <begin position="309"/>
        <end position="336"/>
    </location>
</feature>
<sequence length="448" mass="50076">MMNEKNVLLTTLLENREYLNVRKELLEMNEVDVANFIEEAPAEEAAIVFRMLPKDLAADVFTEFNTDMKHHLVVTMTDQELYSIINDLAVDDAVDMLEEMPATVVERVLKTADPNMRNTINQFMQYKKDSAASVMTPEFIGLKEDMTVREAIDYIRENGQDSETIYTCYVMDAKRVLEGVVTVKTLLVSELDKKISEIMSKNVISVTTDEDQEEAAKIISKYDFLALPVVDSENRLVGIITYDDAMDVMTEETTEDIERMGAMVPSETPYLKTPVIKLAKNRIVWLMVLMITDMISGGILASWQEAFTAMPILISFIPMLTDTGGNAGGQASTLIIRSLAMGEIRPKDWYRVWWKEARVAVICGFLLAVFDVARIWIMYPGQYLVGITIGIALFCTVVMAKSVGGILPLIAAKLKLDPAVMASPVITTIVDAGSLLIYLNTAAFLLRI</sequence>
<keyword evidence="7 9" id="KW-0472">Membrane</keyword>
<gene>
    <name evidence="11" type="ORF">SAMN05216544_1606</name>
</gene>
<dbReference type="Gene3D" id="1.10.357.20">
    <property type="entry name" value="SLC41 divalent cation transporters, integral membrane domain"/>
    <property type="match status" value="1"/>
</dbReference>
<feature type="transmembrane region" description="Helical" evidence="9">
    <location>
        <begin position="419"/>
        <end position="439"/>
    </location>
</feature>
<dbReference type="CDD" id="cd04606">
    <property type="entry name" value="CBS_pair_Mg_transporter"/>
    <property type="match status" value="1"/>
</dbReference>
<evidence type="ECO:0000256" key="5">
    <source>
        <dbReference type="ARBA" id="ARBA00022842"/>
    </source>
</evidence>
<dbReference type="SMART" id="SM00116">
    <property type="entry name" value="CBS"/>
    <property type="match status" value="2"/>
</dbReference>
<comment type="function">
    <text evidence="9">Acts as a magnesium transporter.</text>
</comment>
<evidence type="ECO:0000313" key="11">
    <source>
        <dbReference type="EMBL" id="SDM99152.1"/>
    </source>
</evidence>
<evidence type="ECO:0000256" key="8">
    <source>
        <dbReference type="PROSITE-ProRule" id="PRU00703"/>
    </source>
</evidence>
<dbReference type="EMBL" id="FNHZ01000004">
    <property type="protein sequence ID" value="SDM99152.1"/>
    <property type="molecule type" value="Genomic_DNA"/>
</dbReference>
<keyword evidence="4 9" id="KW-0812">Transmembrane</keyword>
<dbReference type="Pfam" id="PF03448">
    <property type="entry name" value="MgtE_N"/>
    <property type="match status" value="1"/>
</dbReference>
<organism evidence="11 12">
    <name type="scientific">Lachnospira pectinoschiza</name>
    <dbReference type="NCBI Taxonomy" id="28052"/>
    <lineage>
        <taxon>Bacteria</taxon>
        <taxon>Bacillati</taxon>
        <taxon>Bacillota</taxon>
        <taxon>Clostridia</taxon>
        <taxon>Lachnospirales</taxon>
        <taxon>Lachnospiraceae</taxon>
        <taxon>Lachnospira</taxon>
    </lineage>
</organism>
<evidence type="ECO:0000259" key="10">
    <source>
        <dbReference type="PROSITE" id="PS51371"/>
    </source>
</evidence>
<keyword evidence="8" id="KW-0129">CBS domain</keyword>
<dbReference type="SUPFAM" id="SSF158791">
    <property type="entry name" value="MgtE N-terminal domain-like"/>
    <property type="match status" value="1"/>
</dbReference>
<dbReference type="GO" id="GO:0005886">
    <property type="term" value="C:plasma membrane"/>
    <property type="evidence" value="ECO:0007669"/>
    <property type="project" value="UniProtKB-SubCell"/>
</dbReference>
<keyword evidence="9" id="KW-1003">Cell membrane</keyword>
<dbReference type="Pfam" id="PF00571">
    <property type="entry name" value="CBS"/>
    <property type="match status" value="2"/>
</dbReference>
<evidence type="ECO:0000256" key="6">
    <source>
        <dbReference type="ARBA" id="ARBA00022989"/>
    </source>
</evidence>
<dbReference type="PANTHER" id="PTHR43773:SF1">
    <property type="entry name" value="MAGNESIUM TRANSPORTER MGTE"/>
    <property type="match status" value="1"/>
</dbReference>
<dbReference type="Gene3D" id="3.10.580.10">
    <property type="entry name" value="CBS-domain"/>
    <property type="match status" value="1"/>
</dbReference>
<dbReference type="InterPro" id="IPR000644">
    <property type="entry name" value="CBS_dom"/>
</dbReference>
<keyword evidence="12" id="KW-1185">Reference proteome</keyword>
<dbReference type="NCBIfam" id="TIGR00400">
    <property type="entry name" value="mgtE"/>
    <property type="match status" value="1"/>
</dbReference>
<dbReference type="PANTHER" id="PTHR43773">
    <property type="entry name" value="MAGNESIUM TRANSPORTER MGTE"/>
    <property type="match status" value="1"/>
</dbReference>
<reference evidence="12" key="1">
    <citation type="submission" date="2016-10" db="EMBL/GenBank/DDBJ databases">
        <authorList>
            <person name="Varghese N."/>
            <person name="Submissions S."/>
        </authorList>
    </citation>
    <scope>NUCLEOTIDE SEQUENCE [LARGE SCALE GENOMIC DNA]</scope>
    <source>
        <strain evidence="12">M83</strain>
    </source>
</reference>